<reference evidence="10 11" key="1">
    <citation type="submission" date="2023-08" db="EMBL/GenBank/DDBJ databases">
        <title>Phytohabitans sansha sp. nov., isolated from marine sediment.</title>
        <authorList>
            <person name="Zhao Y."/>
            <person name="Yi K."/>
        </authorList>
    </citation>
    <scope>NUCLEOTIDE SEQUENCE [LARGE SCALE GENOMIC DNA]</scope>
    <source>
        <strain evidence="10 11">ZYX-F-186</strain>
    </source>
</reference>
<evidence type="ECO:0000256" key="5">
    <source>
        <dbReference type="ARBA" id="ARBA00022970"/>
    </source>
</evidence>
<keyword evidence="11" id="KW-1185">Reference proteome</keyword>
<organism evidence="10 11">
    <name type="scientific">Phytohabitans maris</name>
    <dbReference type="NCBI Taxonomy" id="3071409"/>
    <lineage>
        <taxon>Bacteria</taxon>
        <taxon>Bacillati</taxon>
        <taxon>Actinomycetota</taxon>
        <taxon>Actinomycetes</taxon>
        <taxon>Micromonosporales</taxon>
        <taxon>Micromonosporaceae</taxon>
    </lineage>
</organism>
<evidence type="ECO:0000256" key="1">
    <source>
        <dbReference type="ARBA" id="ARBA00004651"/>
    </source>
</evidence>
<evidence type="ECO:0000256" key="4">
    <source>
        <dbReference type="ARBA" id="ARBA00022692"/>
    </source>
</evidence>
<dbReference type="InterPro" id="IPR001851">
    <property type="entry name" value="ABC_transp_permease"/>
</dbReference>
<evidence type="ECO:0000256" key="7">
    <source>
        <dbReference type="ARBA" id="ARBA00023136"/>
    </source>
</evidence>
<keyword evidence="4 9" id="KW-0812">Transmembrane</keyword>
<evidence type="ECO:0000313" key="10">
    <source>
        <dbReference type="EMBL" id="MDQ7910816.1"/>
    </source>
</evidence>
<dbReference type="PANTHER" id="PTHR11795">
    <property type="entry name" value="BRANCHED-CHAIN AMINO ACID TRANSPORT SYSTEM PERMEASE PROTEIN LIVH"/>
    <property type="match status" value="1"/>
</dbReference>
<feature type="transmembrane region" description="Helical" evidence="9">
    <location>
        <begin position="6"/>
        <end position="26"/>
    </location>
</feature>
<feature type="transmembrane region" description="Helical" evidence="9">
    <location>
        <begin position="136"/>
        <end position="156"/>
    </location>
</feature>
<feature type="transmembrane region" description="Helical" evidence="9">
    <location>
        <begin position="31"/>
        <end position="50"/>
    </location>
</feature>
<evidence type="ECO:0000256" key="2">
    <source>
        <dbReference type="ARBA" id="ARBA00022448"/>
    </source>
</evidence>
<keyword evidence="3" id="KW-1003">Cell membrane</keyword>
<keyword evidence="2" id="KW-0813">Transport</keyword>
<evidence type="ECO:0000256" key="3">
    <source>
        <dbReference type="ARBA" id="ARBA00022475"/>
    </source>
</evidence>
<keyword evidence="7 9" id="KW-0472">Membrane</keyword>
<evidence type="ECO:0000256" key="6">
    <source>
        <dbReference type="ARBA" id="ARBA00022989"/>
    </source>
</evidence>
<protein>
    <submittedName>
        <fullName evidence="10">Branched-chain amino acid ABC transporter permease</fullName>
    </submittedName>
</protein>
<comment type="subcellular location">
    <subcellularLocation>
        <location evidence="1">Cell membrane</location>
        <topology evidence="1">Multi-pass membrane protein</topology>
    </subcellularLocation>
</comment>
<dbReference type="CDD" id="cd06582">
    <property type="entry name" value="TM_PBP1_LivH_like"/>
    <property type="match status" value="1"/>
</dbReference>
<feature type="transmembrane region" description="Helical" evidence="9">
    <location>
        <begin position="231"/>
        <end position="255"/>
    </location>
</feature>
<sequence>MLQATINGIVLGGAYALVSIGFIVLFNNTRFFNFAHGDFLTIGAYLGYTFTMLWHLPWYLGLLLVAVAMAVIGLGTELLTRPAVRRRALLVGAIATLGLGLVVRAVIQLVWGPQDKNMDVLVKRPAIHVFGAALDYQQLIILVVTVVVVLGLWLLYRYTFVGLVLRATADDPTAAQIMGVNTARVVKASFAGSAVLAGVAGALLAPSFFVSLLLGYVIVFKAMVGTMVGGFGSLVGAVVGSLVVGVLEVNAAYLIDPDYRNIAVYGLVILLFIVRPAGLFGTRLVEKV</sequence>
<comment type="caution">
    <text evidence="10">The sequence shown here is derived from an EMBL/GenBank/DDBJ whole genome shotgun (WGS) entry which is preliminary data.</text>
</comment>
<feature type="transmembrane region" description="Helical" evidence="9">
    <location>
        <begin position="88"/>
        <end position="111"/>
    </location>
</feature>
<dbReference type="PANTHER" id="PTHR11795:SF445">
    <property type="entry name" value="AMINO ACID ABC TRANSPORTER PERMEASE PROTEIN"/>
    <property type="match status" value="1"/>
</dbReference>
<gene>
    <name evidence="10" type="ORF">RB614_40625</name>
</gene>
<keyword evidence="5" id="KW-0029">Amino-acid transport</keyword>
<proteinExistence type="inferred from homology"/>
<dbReference type="InterPro" id="IPR052157">
    <property type="entry name" value="BCAA_transport_permease"/>
</dbReference>
<evidence type="ECO:0000256" key="9">
    <source>
        <dbReference type="SAM" id="Phobius"/>
    </source>
</evidence>
<evidence type="ECO:0000313" key="11">
    <source>
        <dbReference type="Proteomes" id="UP001230908"/>
    </source>
</evidence>
<feature type="transmembrane region" description="Helical" evidence="9">
    <location>
        <begin position="194"/>
        <end position="219"/>
    </location>
</feature>
<keyword evidence="6 9" id="KW-1133">Transmembrane helix</keyword>
<name>A0ABU0ZUU5_9ACTN</name>
<dbReference type="EMBL" id="JAVHUY010000063">
    <property type="protein sequence ID" value="MDQ7910816.1"/>
    <property type="molecule type" value="Genomic_DNA"/>
</dbReference>
<accession>A0ABU0ZUU5</accession>
<dbReference type="RefSeq" id="WP_308718059.1">
    <property type="nucleotide sequence ID" value="NZ_JAVHUY010000063.1"/>
</dbReference>
<feature type="transmembrane region" description="Helical" evidence="9">
    <location>
        <begin position="262"/>
        <end position="285"/>
    </location>
</feature>
<evidence type="ECO:0000256" key="8">
    <source>
        <dbReference type="ARBA" id="ARBA00037998"/>
    </source>
</evidence>
<comment type="similarity">
    <text evidence="8">Belongs to the binding-protein-dependent transport system permease family. LivHM subfamily.</text>
</comment>
<dbReference type="Proteomes" id="UP001230908">
    <property type="component" value="Unassembled WGS sequence"/>
</dbReference>
<feature type="transmembrane region" description="Helical" evidence="9">
    <location>
        <begin position="56"/>
        <end position="76"/>
    </location>
</feature>
<dbReference type="Pfam" id="PF02653">
    <property type="entry name" value="BPD_transp_2"/>
    <property type="match status" value="1"/>
</dbReference>